<proteinExistence type="predicted"/>
<reference evidence="1" key="1">
    <citation type="submission" date="2023-10" db="EMBL/GenBank/DDBJ databases">
        <title>Genome assembly of Pristionchus species.</title>
        <authorList>
            <person name="Yoshida K."/>
            <person name="Sommer R.J."/>
        </authorList>
    </citation>
    <scope>NUCLEOTIDE SEQUENCE</scope>
    <source>
        <strain evidence="1">RS5133</strain>
    </source>
</reference>
<keyword evidence="2" id="KW-1185">Reference proteome</keyword>
<evidence type="ECO:0000313" key="1">
    <source>
        <dbReference type="EMBL" id="GMT35021.1"/>
    </source>
</evidence>
<organism evidence="1 2">
    <name type="scientific">Pristionchus fissidentatus</name>
    <dbReference type="NCBI Taxonomy" id="1538716"/>
    <lineage>
        <taxon>Eukaryota</taxon>
        <taxon>Metazoa</taxon>
        <taxon>Ecdysozoa</taxon>
        <taxon>Nematoda</taxon>
        <taxon>Chromadorea</taxon>
        <taxon>Rhabditida</taxon>
        <taxon>Rhabditina</taxon>
        <taxon>Diplogasteromorpha</taxon>
        <taxon>Diplogasteroidea</taxon>
        <taxon>Neodiplogasteridae</taxon>
        <taxon>Pristionchus</taxon>
    </lineage>
</organism>
<name>A0AAV5WSL1_9BILA</name>
<sequence length="73" mass="8493">MRNTGTKDASATLPRDFYNFYIEERAKLTGLNILPYLRNFLAVWKAQERSLTTYDLSLPYRWKIVPGPVPNSL</sequence>
<accession>A0AAV5WSL1</accession>
<dbReference type="Proteomes" id="UP001432322">
    <property type="component" value="Unassembled WGS sequence"/>
</dbReference>
<dbReference type="AlphaFoldDB" id="A0AAV5WSL1"/>
<dbReference type="EMBL" id="BTSY01000007">
    <property type="protein sequence ID" value="GMT35021.1"/>
    <property type="molecule type" value="Genomic_DNA"/>
</dbReference>
<comment type="caution">
    <text evidence="1">The sequence shown here is derived from an EMBL/GenBank/DDBJ whole genome shotgun (WGS) entry which is preliminary data.</text>
</comment>
<feature type="non-terminal residue" evidence="1">
    <location>
        <position position="73"/>
    </location>
</feature>
<protein>
    <submittedName>
        <fullName evidence="1">Uncharacterized protein</fullName>
    </submittedName>
</protein>
<evidence type="ECO:0000313" key="2">
    <source>
        <dbReference type="Proteomes" id="UP001432322"/>
    </source>
</evidence>
<gene>
    <name evidence="1" type="ORF">PFISCL1PPCAC_26318</name>
</gene>